<dbReference type="Gene3D" id="3.30.1200.10">
    <property type="entry name" value="YggU-like"/>
    <property type="match status" value="1"/>
</dbReference>
<proteinExistence type="inferred from homology"/>
<dbReference type="PANTHER" id="PTHR13420">
    <property type="entry name" value="UPF0235 PROTEIN C15ORF40"/>
    <property type="match status" value="1"/>
</dbReference>
<dbReference type="AlphaFoldDB" id="A0A3B1CPW2"/>
<accession>A0A3B1CPW2</accession>
<evidence type="ECO:0000256" key="1">
    <source>
        <dbReference type="ARBA" id="ARBA00010364"/>
    </source>
</evidence>
<dbReference type="SUPFAM" id="SSF69786">
    <property type="entry name" value="YggU-like"/>
    <property type="match status" value="1"/>
</dbReference>
<dbReference type="GO" id="GO:0005737">
    <property type="term" value="C:cytoplasm"/>
    <property type="evidence" value="ECO:0007669"/>
    <property type="project" value="TreeGrafter"/>
</dbReference>
<dbReference type="InterPro" id="IPR003746">
    <property type="entry name" value="DUF167"/>
</dbReference>
<dbReference type="SMART" id="SM01152">
    <property type="entry name" value="DUF167"/>
    <property type="match status" value="1"/>
</dbReference>
<dbReference type="EMBL" id="UOGH01000160">
    <property type="protein sequence ID" value="VAX30352.1"/>
    <property type="molecule type" value="Genomic_DNA"/>
</dbReference>
<evidence type="ECO:0008006" key="3">
    <source>
        <dbReference type="Google" id="ProtNLM"/>
    </source>
</evidence>
<dbReference type="HAMAP" id="MF_00634">
    <property type="entry name" value="UPF0235"/>
    <property type="match status" value="1"/>
</dbReference>
<dbReference type="PANTHER" id="PTHR13420:SF7">
    <property type="entry name" value="UPF0235 PROTEIN C15ORF40"/>
    <property type="match status" value="1"/>
</dbReference>
<protein>
    <recommendedName>
        <fullName evidence="3">COG1872</fullName>
    </recommendedName>
</protein>
<organism evidence="2">
    <name type="scientific">hydrothermal vent metagenome</name>
    <dbReference type="NCBI Taxonomy" id="652676"/>
    <lineage>
        <taxon>unclassified sequences</taxon>
        <taxon>metagenomes</taxon>
        <taxon>ecological metagenomes</taxon>
    </lineage>
</organism>
<name>A0A3B1CPW2_9ZZZZ</name>
<evidence type="ECO:0000313" key="2">
    <source>
        <dbReference type="EMBL" id="VAX30352.1"/>
    </source>
</evidence>
<reference evidence="2" key="1">
    <citation type="submission" date="2018-06" db="EMBL/GenBank/DDBJ databases">
        <authorList>
            <person name="Zhirakovskaya E."/>
        </authorList>
    </citation>
    <scope>NUCLEOTIDE SEQUENCE</scope>
</reference>
<dbReference type="NCBIfam" id="TIGR00251">
    <property type="entry name" value="DUF167 family protein"/>
    <property type="match status" value="1"/>
</dbReference>
<dbReference type="Pfam" id="PF02594">
    <property type="entry name" value="DUF167"/>
    <property type="match status" value="1"/>
</dbReference>
<comment type="similarity">
    <text evidence="1">Belongs to the UPF0235 family.</text>
</comment>
<dbReference type="InterPro" id="IPR036591">
    <property type="entry name" value="YggU-like_sf"/>
</dbReference>
<sequence>MNNNIPFRKGKKGIVLNIRVEPRSSRAGVVGLLGNVLKVKLTSAPVDGAANKQLVEVLSKFFSIKKGAVHILRGETSKNKVVEIEGLEEMPFCNTELCNPE</sequence>
<gene>
    <name evidence="2" type="ORF">MNBD_NITROSPIRAE02-533</name>
</gene>